<reference evidence="6" key="1">
    <citation type="submission" date="2021-04" db="EMBL/GenBank/DDBJ databases">
        <title>Sinoanaerobacter chloroacetimidivorans sp. nov., an obligate anaerobic bacterium isolated from anaerobic sludge.</title>
        <authorList>
            <person name="Bao Y."/>
        </authorList>
    </citation>
    <scope>NUCLEOTIDE SEQUENCE</scope>
    <source>
        <strain evidence="6">BAD-6</strain>
    </source>
</reference>
<dbReference type="AlphaFoldDB" id="A0A8J7W259"/>
<dbReference type="PANTHER" id="PTHR42849:SF1">
    <property type="entry name" value="N-ACETYLNEURAMINATE LYASE"/>
    <property type="match status" value="1"/>
</dbReference>
<feature type="coiled-coil region" evidence="5">
    <location>
        <begin position="277"/>
        <end position="304"/>
    </location>
</feature>
<dbReference type="EMBL" id="JAGSND010000004">
    <property type="protein sequence ID" value="MBR0597870.1"/>
    <property type="molecule type" value="Genomic_DNA"/>
</dbReference>
<comment type="similarity">
    <text evidence="2">Belongs to the DapA family.</text>
</comment>
<dbReference type="CDD" id="cd00408">
    <property type="entry name" value="DHDPS-like"/>
    <property type="match status" value="1"/>
</dbReference>
<dbReference type="SMART" id="SM01130">
    <property type="entry name" value="DHDPS"/>
    <property type="match status" value="1"/>
</dbReference>
<feature type="binding site" evidence="4">
    <location>
        <position position="207"/>
    </location>
    <ligand>
        <name>pyruvate</name>
        <dbReference type="ChEBI" id="CHEBI:15361"/>
    </ligand>
</feature>
<gene>
    <name evidence="6" type="ORF">KCX82_08300</name>
</gene>
<dbReference type="GO" id="GO:0005829">
    <property type="term" value="C:cytosol"/>
    <property type="evidence" value="ECO:0007669"/>
    <property type="project" value="TreeGrafter"/>
</dbReference>
<dbReference type="SUPFAM" id="SSF51569">
    <property type="entry name" value="Aldolase"/>
    <property type="match status" value="1"/>
</dbReference>
<dbReference type="Proteomes" id="UP000675664">
    <property type="component" value="Unassembled WGS sequence"/>
</dbReference>
<keyword evidence="1 2" id="KW-0456">Lyase</keyword>
<evidence type="ECO:0000256" key="1">
    <source>
        <dbReference type="ARBA" id="ARBA00023239"/>
    </source>
</evidence>
<comment type="caution">
    <text evidence="6">The sequence shown here is derived from an EMBL/GenBank/DDBJ whole genome shotgun (WGS) entry which is preliminary data.</text>
</comment>
<feature type="active site" description="Proton donor/acceptor" evidence="3">
    <location>
        <position position="135"/>
    </location>
</feature>
<keyword evidence="7" id="KW-1185">Reference proteome</keyword>
<dbReference type="InterPro" id="IPR013785">
    <property type="entry name" value="Aldolase_TIM"/>
</dbReference>
<sequence>MIKGIIAPNLTFFDEEGKIDEKKCKQHMDWMLSKGVNGFFVTGTYGSGFLLSIEERLRVYELAKEVSLKNPEVFIIAHTGCADTSSSIKLTKYAKKIGLHAVSAILPFHYKYTDREIIHYYSALVDAEDIPVFAYNNPEITGKSLSWNQLCRLEEIGVCGVKDSAVDIKLATCVYNDNRINNKNFQYISGTTSGWLAFRKLGVDSMIAGMCNYTPEIVSALFRYSYQNEDKAIRAYEITYELGERIKEGNSLVSSHISLKARGFDPGCMRLPLTVNYDDKEERIREIKELIEQALNRISELEART</sequence>
<evidence type="ECO:0000256" key="5">
    <source>
        <dbReference type="SAM" id="Coils"/>
    </source>
</evidence>
<dbReference type="GO" id="GO:0019262">
    <property type="term" value="P:N-acetylneuraminate catabolic process"/>
    <property type="evidence" value="ECO:0007669"/>
    <property type="project" value="TreeGrafter"/>
</dbReference>
<dbReference type="PANTHER" id="PTHR42849">
    <property type="entry name" value="N-ACETYLNEURAMINATE LYASE"/>
    <property type="match status" value="1"/>
</dbReference>
<organism evidence="6 7">
    <name type="scientific">Sinanaerobacter chloroacetimidivorans</name>
    <dbReference type="NCBI Taxonomy" id="2818044"/>
    <lineage>
        <taxon>Bacteria</taxon>
        <taxon>Bacillati</taxon>
        <taxon>Bacillota</taxon>
        <taxon>Clostridia</taxon>
        <taxon>Peptostreptococcales</taxon>
        <taxon>Anaerovoracaceae</taxon>
        <taxon>Sinanaerobacter</taxon>
    </lineage>
</organism>
<evidence type="ECO:0000256" key="4">
    <source>
        <dbReference type="PIRSR" id="PIRSR001365-2"/>
    </source>
</evidence>
<dbReference type="InterPro" id="IPR002220">
    <property type="entry name" value="DapA-like"/>
</dbReference>
<evidence type="ECO:0000256" key="2">
    <source>
        <dbReference type="PIRNR" id="PIRNR001365"/>
    </source>
</evidence>
<proteinExistence type="inferred from homology"/>
<feature type="active site" description="Schiff-base intermediate with substrate" evidence="3">
    <location>
        <position position="162"/>
    </location>
</feature>
<evidence type="ECO:0000313" key="7">
    <source>
        <dbReference type="Proteomes" id="UP000675664"/>
    </source>
</evidence>
<dbReference type="GO" id="GO:0008747">
    <property type="term" value="F:N-acetylneuraminate lyase activity"/>
    <property type="evidence" value="ECO:0007669"/>
    <property type="project" value="TreeGrafter"/>
</dbReference>
<evidence type="ECO:0000313" key="6">
    <source>
        <dbReference type="EMBL" id="MBR0597870.1"/>
    </source>
</evidence>
<evidence type="ECO:0000256" key="3">
    <source>
        <dbReference type="PIRSR" id="PIRSR001365-1"/>
    </source>
</evidence>
<dbReference type="PIRSF" id="PIRSF001365">
    <property type="entry name" value="DHDPS"/>
    <property type="match status" value="1"/>
</dbReference>
<keyword evidence="5" id="KW-0175">Coiled coil</keyword>
<dbReference type="Gene3D" id="3.20.20.70">
    <property type="entry name" value="Aldolase class I"/>
    <property type="match status" value="1"/>
</dbReference>
<dbReference type="PRINTS" id="PR00146">
    <property type="entry name" value="DHPICSNTHASE"/>
</dbReference>
<reference evidence="6" key="2">
    <citation type="submission" date="2021-04" db="EMBL/GenBank/DDBJ databases">
        <authorList>
            <person name="Liu J."/>
        </authorList>
    </citation>
    <scope>NUCLEOTIDE SEQUENCE</scope>
    <source>
        <strain evidence="6">BAD-6</strain>
    </source>
</reference>
<dbReference type="RefSeq" id="WP_227017996.1">
    <property type="nucleotide sequence ID" value="NZ_JAGSND010000004.1"/>
</dbReference>
<dbReference type="Pfam" id="PF00701">
    <property type="entry name" value="DHDPS"/>
    <property type="match status" value="1"/>
</dbReference>
<name>A0A8J7W259_9FIRM</name>
<protein>
    <submittedName>
        <fullName evidence="6">Dihydrodipicolinate synthase family protein</fullName>
    </submittedName>
</protein>
<accession>A0A8J7W259</accession>